<evidence type="ECO:0000256" key="2">
    <source>
        <dbReference type="ARBA" id="ARBA00004604"/>
    </source>
</evidence>
<name>A0A1Y1WHA7_9FUNG</name>
<dbReference type="Pfam" id="PF16969">
    <property type="entry name" value="SRP68"/>
    <property type="match status" value="3"/>
</dbReference>
<evidence type="ECO:0000256" key="9">
    <source>
        <dbReference type="ARBA" id="ARBA00029498"/>
    </source>
</evidence>
<keyword evidence="11" id="KW-1185">Reference proteome</keyword>
<dbReference type="Gene3D" id="1.10.3450.40">
    <property type="entry name" value="Signal recognition particle, SRP68 subunit, RNA-binding domain"/>
    <property type="match status" value="2"/>
</dbReference>
<dbReference type="AlphaFoldDB" id="A0A1Y1WHA7"/>
<evidence type="ECO:0000256" key="3">
    <source>
        <dbReference type="ARBA" id="ARBA00009352"/>
    </source>
</evidence>
<gene>
    <name evidence="10" type="ORF">DL89DRAFT_255056</name>
</gene>
<keyword evidence="7" id="KW-0539">Nucleus</keyword>
<dbReference type="PANTHER" id="PTHR12860:SF0">
    <property type="entry name" value="SIGNAL RECOGNITION PARTICLE SUBUNIT SRP68"/>
    <property type="match status" value="1"/>
</dbReference>
<dbReference type="InterPro" id="IPR026258">
    <property type="entry name" value="SRP68"/>
</dbReference>
<dbReference type="GO" id="GO:0008312">
    <property type="term" value="F:7S RNA binding"/>
    <property type="evidence" value="ECO:0007669"/>
    <property type="project" value="InterPro"/>
</dbReference>
<dbReference type="Proteomes" id="UP000193922">
    <property type="component" value="Unassembled WGS sequence"/>
</dbReference>
<dbReference type="GO" id="GO:0005047">
    <property type="term" value="F:signal recognition particle binding"/>
    <property type="evidence" value="ECO:0007669"/>
    <property type="project" value="InterPro"/>
</dbReference>
<keyword evidence="4" id="KW-0963">Cytoplasm</keyword>
<dbReference type="GeneID" id="63801961"/>
<keyword evidence="8" id="KW-0687">Ribonucleoprotein</keyword>
<evidence type="ECO:0000256" key="1">
    <source>
        <dbReference type="ARBA" id="ARBA00004496"/>
    </source>
</evidence>
<evidence type="ECO:0000256" key="8">
    <source>
        <dbReference type="ARBA" id="ARBA00023274"/>
    </source>
</evidence>
<proteinExistence type="inferred from homology"/>
<comment type="similarity">
    <text evidence="3">Belongs to the SRP68 family.</text>
</comment>
<evidence type="ECO:0000256" key="4">
    <source>
        <dbReference type="ARBA" id="ARBA00022490"/>
    </source>
</evidence>
<accession>A0A1Y1WHA7</accession>
<reference evidence="10 11" key="1">
    <citation type="submission" date="2016-07" db="EMBL/GenBank/DDBJ databases">
        <title>Pervasive Adenine N6-methylation of Active Genes in Fungi.</title>
        <authorList>
            <consortium name="DOE Joint Genome Institute"/>
            <person name="Mondo S.J."/>
            <person name="Dannebaum R.O."/>
            <person name="Kuo R.C."/>
            <person name="Labutti K."/>
            <person name="Haridas S."/>
            <person name="Kuo A."/>
            <person name="Salamov A."/>
            <person name="Ahrendt S.R."/>
            <person name="Lipzen A."/>
            <person name="Sullivan W."/>
            <person name="Andreopoulos W.B."/>
            <person name="Clum A."/>
            <person name="Lindquist E."/>
            <person name="Daum C."/>
            <person name="Ramamoorthy G.K."/>
            <person name="Gryganskyi A."/>
            <person name="Culley D."/>
            <person name="Magnuson J.K."/>
            <person name="James T.Y."/>
            <person name="O'Malley M.A."/>
            <person name="Stajich J.E."/>
            <person name="Spatafora J.W."/>
            <person name="Visel A."/>
            <person name="Grigoriev I.V."/>
        </authorList>
    </citation>
    <scope>NUCLEOTIDE SEQUENCE [LARGE SCALE GENOMIC DNA]</scope>
    <source>
        <strain evidence="10 11">ATCC 12442</strain>
    </source>
</reference>
<dbReference type="GO" id="GO:0006614">
    <property type="term" value="P:SRP-dependent cotranslational protein targeting to membrane"/>
    <property type="evidence" value="ECO:0007669"/>
    <property type="project" value="InterPro"/>
</dbReference>
<dbReference type="RefSeq" id="XP_040746227.1">
    <property type="nucleotide sequence ID" value="XM_040885313.1"/>
</dbReference>
<dbReference type="STRING" id="61395.A0A1Y1WHA7"/>
<evidence type="ECO:0000256" key="5">
    <source>
        <dbReference type="ARBA" id="ARBA00022884"/>
    </source>
</evidence>
<dbReference type="GO" id="GO:0030942">
    <property type="term" value="F:endoplasmic reticulum signal peptide binding"/>
    <property type="evidence" value="ECO:0007669"/>
    <property type="project" value="InterPro"/>
</dbReference>
<dbReference type="PANTHER" id="PTHR12860">
    <property type="entry name" value="SIGNAL RECOGNITION PARTICLE 68 KDA PROTEIN"/>
    <property type="match status" value="1"/>
</dbReference>
<evidence type="ECO:0000256" key="6">
    <source>
        <dbReference type="ARBA" id="ARBA00023135"/>
    </source>
</evidence>
<protein>
    <recommendedName>
        <fullName evidence="9">Signal recognition particle subunit SRP68</fullName>
    </recommendedName>
</protein>
<dbReference type="InterPro" id="IPR038253">
    <property type="entry name" value="SRP68_N_sf"/>
</dbReference>
<keyword evidence="5" id="KW-0694">RNA-binding</keyword>
<dbReference type="OrthoDB" id="10255118at2759"/>
<organism evidence="10 11">
    <name type="scientific">Linderina pennispora</name>
    <dbReference type="NCBI Taxonomy" id="61395"/>
    <lineage>
        <taxon>Eukaryota</taxon>
        <taxon>Fungi</taxon>
        <taxon>Fungi incertae sedis</taxon>
        <taxon>Zoopagomycota</taxon>
        <taxon>Kickxellomycotina</taxon>
        <taxon>Kickxellomycetes</taxon>
        <taxon>Kickxellales</taxon>
        <taxon>Kickxellaceae</taxon>
        <taxon>Linderina</taxon>
    </lineage>
</organism>
<keyword evidence="6" id="KW-0733">Signal recognition particle</keyword>
<evidence type="ECO:0000313" key="11">
    <source>
        <dbReference type="Proteomes" id="UP000193922"/>
    </source>
</evidence>
<comment type="caution">
    <text evidence="10">The sequence shown here is derived from an EMBL/GenBank/DDBJ whole genome shotgun (WGS) entry which is preliminary data.</text>
</comment>
<dbReference type="GO" id="GO:0005730">
    <property type="term" value="C:nucleolus"/>
    <property type="evidence" value="ECO:0007669"/>
    <property type="project" value="UniProtKB-SubCell"/>
</dbReference>
<evidence type="ECO:0000256" key="7">
    <source>
        <dbReference type="ARBA" id="ARBA00023242"/>
    </source>
</evidence>
<sequence length="570" mass="60434">MTETTQIGFDLLSYIHDSRQTYGLRSQDYTRYRRFCAHRLQRVRKSVKLSQGTGTTFKRKEVTAENARTAEHLEVLVLEAGAGVGLKSQLHFQQEEYEAALDCAVFSRAVSLRLAQAGTSQQHALAHAMMATLDPIVRLSAYRVRVPGAQQKPPGEVAQEWYEQQMVGKPERAASNVPGYAEIAQKLAAFGSDEPANDQYESACSAQLAWRGGSIGFASSELAGALAKAEKALAAENAVAMYRVVERAAQRLHVESAQAAAKVQSPVADALASAYLAVQLHAVCVQHALVLAKYRKQINLLIPRLPLFSPAVGAWITETPAAEAKPGLLGKIAGMPDGAQVVVLCDLIRKTLARLQGLVAGILARMAPGAVRLISGSQISDEISAAQAYYNAVRGYYAAAQHASAEHTAYVDALALLDSVVSQEIPQALQLITSVSGQEPADCLWSAQVGVAAADVQKLESDAAQALQVVRGLCADGKSSSVAAKEWVADPSKCPAMAANALAGRAGAPARVPQLVDLDAVSFAAVPVKPLFYDLAAASIDFDLDAIEAKAGRQSKGKLSSLIGGLWGGR</sequence>
<dbReference type="GO" id="GO:0005786">
    <property type="term" value="C:signal recognition particle, endoplasmic reticulum targeting"/>
    <property type="evidence" value="ECO:0007669"/>
    <property type="project" value="UniProtKB-KW"/>
</dbReference>
<dbReference type="EMBL" id="MCFD01000002">
    <property type="protein sequence ID" value="ORX72887.1"/>
    <property type="molecule type" value="Genomic_DNA"/>
</dbReference>
<comment type="subcellular location">
    <subcellularLocation>
        <location evidence="1">Cytoplasm</location>
    </subcellularLocation>
    <subcellularLocation>
        <location evidence="2">Nucleus</location>
        <location evidence="2">Nucleolus</location>
    </subcellularLocation>
</comment>
<evidence type="ECO:0000313" key="10">
    <source>
        <dbReference type="EMBL" id="ORX72887.1"/>
    </source>
</evidence>